<feature type="domain" description="Zinc finger/thioredoxin putative" evidence="3">
    <location>
        <begin position="1"/>
        <end position="36"/>
    </location>
</feature>
<evidence type="ECO:0000259" key="3">
    <source>
        <dbReference type="Pfam" id="PF13717"/>
    </source>
</evidence>
<dbReference type="InterPro" id="IPR011723">
    <property type="entry name" value="Znf/thioredoxin_put"/>
</dbReference>
<organism evidence="4 5">
    <name type="scientific">Jhaorihella thermophila</name>
    <dbReference type="NCBI Taxonomy" id="488547"/>
    <lineage>
        <taxon>Bacteria</taxon>
        <taxon>Pseudomonadati</taxon>
        <taxon>Pseudomonadota</taxon>
        <taxon>Alphaproteobacteria</taxon>
        <taxon>Rhodobacterales</taxon>
        <taxon>Paracoccaceae</taxon>
        <taxon>Jhaorihella</taxon>
    </lineage>
</organism>
<proteinExistence type="predicted"/>
<feature type="compositionally biased region" description="Acidic residues" evidence="1">
    <location>
        <begin position="51"/>
        <end position="70"/>
    </location>
</feature>
<dbReference type="AlphaFoldDB" id="A0A1H5T384"/>
<sequence length="267" mass="29299">MRLTCPNCDAQYEVPDEVIPPEGRDVQCSNCGHTWFQVHPDHPEAALPPEPDAEEDLAPVEEDGEPEPEHEEAAGEMPDEGWPARKRPIEPDISEILREEAEREARLRAQEAAALETQPDLGLESGADDEAERRTREAEARKARLRGEEPPAAGAAADTGSRRDLLPDIEDINSSLESPSARTTGTELGPLREHLHEPEEKVRKSGFLRGFAVAIALGVILLLVYSRAQDITRTVPQVAPALDAYVGAVDQARLWLEDQARALVAPQ</sequence>
<feature type="compositionally biased region" description="Basic and acidic residues" evidence="1">
    <location>
        <begin position="190"/>
        <end position="199"/>
    </location>
</feature>
<keyword evidence="5" id="KW-1185">Reference proteome</keyword>
<feature type="compositionally biased region" description="Polar residues" evidence="1">
    <location>
        <begin position="172"/>
        <end position="186"/>
    </location>
</feature>
<accession>A0A1H5T384</accession>
<feature type="region of interest" description="Disordered" evidence="1">
    <location>
        <begin position="39"/>
        <end position="199"/>
    </location>
</feature>
<evidence type="ECO:0000256" key="2">
    <source>
        <dbReference type="SAM" id="Phobius"/>
    </source>
</evidence>
<evidence type="ECO:0000313" key="4">
    <source>
        <dbReference type="EMBL" id="SEF56497.1"/>
    </source>
</evidence>
<dbReference type="Proteomes" id="UP000236742">
    <property type="component" value="Unassembled WGS sequence"/>
</dbReference>
<feature type="compositionally biased region" description="Basic and acidic residues" evidence="1">
    <location>
        <begin position="131"/>
        <end position="149"/>
    </location>
</feature>
<protein>
    <submittedName>
        <fullName evidence="4">MJ0042 family finger-like domain-containing protein</fullName>
    </submittedName>
</protein>
<evidence type="ECO:0000256" key="1">
    <source>
        <dbReference type="SAM" id="MobiDB-lite"/>
    </source>
</evidence>
<reference evidence="4 5" key="1">
    <citation type="submission" date="2016-10" db="EMBL/GenBank/DDBJ databases">
        <authorList>
            <person name="de Groot N.N."/>
        </authorList>
    </citation>
    <scope>NUCLEOTIDE SEQUENCE [LARGE SCALE GENOMIC DNA]</scope>
    <source>
        <strain evidence="4 5">DSM 23413</strain>
    </source>
</reference>
<keyword evidence="2" id="KW-1133">Transmembrane helix</keyword>
<name>A0A1H5T384_9RHOB</name>
<keyword evidence="2" id="KW-0812">Transmembrane</keyword>
<feature type="transmembrane region" description="Helical" evidence="2">
    <location>
        <begin position="206"/>
        <end position="225"/>
    </location>
</feature>
<dbReference type="RefSeq" id="WP_104006709.1">
    <property type="nucleotide sequence ID" value="NZ_FNVD01000002.1"/>
</dbReference>
<gene>
    <name evidence="4" type="ORF">SAMN05421751_10217</name>
</gene>
<evidence type="ECO:0000313" key="5">
    <source>
        <dbReference type="Proteomes" id="UP000236742"/>
    </source>
</evidence>
<keyword evidence="2" id="KW-0472">Membrane</keyword>
<dbReference type="NCBIfam" id="TIGR02098">
    <property type="entry name" value="MJ0042_CXXC"/>
    <property type="match status" value="1"/>
</dbReference>
<dbReference type="EMBL" id="FNVD01000002">
    <property type="protein sequence ID" value="SEF56497.1"/>
    <property type="molecule type" value="Genomic_DNA"/>
</dbReference>
<feature type="compositionally biased region" description="Basic and acidic residues" evidence="1">
    <location>
        <begin position="87"/>
        <end position="109"/>
    </location>
</feature>
<dbReference type="Pfam" id="PF13717">
    <property type="entry name" value="Zn_ribbon_4"/>
    <property type="match status" value="1"/>
</dbReference>
<dbReference type="OrthoDB" id="7159357at2"/>